<feature type="region of interest" description="Disordered" evidence="1">
    <location>
        <begin position="46"/>
        <end position="87"/>
    </location>
</feature>
<keyword evidence="3" id="KW-1185">Reference proteome</keyword>
<protein>
    <submittedName>
        <fullName evidence="2">Protein of uncharacterized function DUF222</fullName>
    </submittedName>
</protein>
<evidence type="ECO:0000313" key="3">
    <source>
        <dbReference type="Proteomes" id="UP000279306"/>
    </source>
</evidence>
<dbReference type="STRING" id="1791.GCA_001049355_04843"/>
<feature type="compositionally biased region" description="Basic and acidic residues" evidence="1">
    <location>
        <begin position="69"/>
        <end position="81"/>
    </location>
</feature>
<dbReference type="AlphaFoldDB" id="A0A3S4RM22"/>
<dbReference type="EMBL" id="LR134356">
    <property type="protein sequence ID" value="VEG53937.1"/>
    <property type="molecule type" value="Genomic_DNA"/>
</dbReference>
<reference evidence="2 3" key="1">
    <citation type="submission" date="2018-12" db="EMBL/GenBank/DDBJ databases">
        <authorList>
            <consortium name="Pathogen Informatics"/>
        </authorList>
    </citation>
    <scope>NUCLEOTIDE SEQUENCE [LARGE SCALE GENOMIC DNA]</scope>
    <source>
        <strain evidence="2 3">NCTC10437</strain>
    </source>
</reference>
<evidence type="ECO:0000313" key="2">
    <source>
        <dbReference type="EMBL" id="VEG53937.1"/>
    </source>
</evidence>
<dbReference type="Proteomes" id="UP000279306">
    <property type="component" value="Chromosome"/>
</dbReference>
<dbReference type="KEGG" id="mauu:NCTC10437_02211"/>
<proteinExistence type="predicted"/>
<organism evidence="2 3">
    <name type="scientific">Mycolicibacterium aurum</name>
    <name type="common">Mycobacterium aurum</name>
    <dbReference type="NCBI Taxonomy" id="1791"/>
    <lineage>
        <taxon>Bacteria</taxon>
        <taxon>Bacillati</taxon>
        <taxon>Actinomycetota</taxon>
        <taxon>Actinomycetes</taxon>
        <taxon>Mycobacteriales</taxon>
        <taxon>Mycobacteriaceae</taxon>
        <taxon>Mycolicibacterium</taxon>
    </lineage>
</organism>
<name>A0A3S4RM22_MYCAU</name>
<accession>A0A3S4RM22</accession>
<evidence type="ECO:0000256" key="1">
    <source>
        <dbReference type="SAM" id="MobiDB-lite"/>
    </source>
</evidence>
<gene>
    <name evidence="2" type="ORF">NCTC10437_02211</name>
</gene>
<sequence>MTLHRSIHAVTDWTDGGHTNVDDMTLACPQDHRMLDTTAWRTRKNTTNQTEWLPPPELDTGQHRVNGYHHPERYLLPKDHEGEDDGP</sequence>